<dbReference type="GO" id="GO:0003677">
    <property type="term" value="F:DNA binding"/>
    <property type="evidence" value="ECO:0007669"/>
    <property type="project" value="TreeGrafter"/>
</dbReference>
<dbReference type="Gene3D" id="1.10.10.10">
    <property type="entry name" value="Winged helix-like DNA-binding domain superfamily/Winged helix DNA-binding domain"/>
    <property type="match status" value="1"/>
</dbReference>
<organism evidence="2 3">
    <name type="scientific">Acrocarpospora corrugata</name>
    <dbReference type="NCBI Taxonomy" id="35763"/>
    <lineage>
        <taxon>Bacteria</taxon>
        <taxon>Bacillati</taxon>
        <taxon>Actinomycetota</taxon>
        <taxon>Actinomycetes</taxon>
        <taxon>Streptosporangiales</taxon>
        <taxon>Streptosporangiaceae</taxon>
        <taxon>Acrocarpospora</taxon>
    </lineage>
</organism>
<dbReference type="Proteomes" id="UP000334990">
    <property type="component" value="Unassembled WGS sequence"/>
</dbReference>
<dbReference type="GO" id="GO:0032791">
    <property type="term" value="F:lead ion binding"/>
    <property type="evidence" value="ECO:0007669"/>
    <property type="project" value="TreeGrafter"/>
</dbReference>
<dbReference type="InterPro" id="IPR052543">
    <property type="entry name" value="HTH_Metal-responsive_Reg"/>
</dbReference>
<dbReference type="InterPro" id="IPR036388">
    <property type="entry name" value="WH-like_DNA-bd_sf"/>
</dbReference>
<dbReference type="GO" id="GO:0003700">
    <property type="term" value="F:DNA-binding transcription factor activity"/>
    <property type="evidence" value="ECO:0007669"/>
    <property type="project" value="InterPro"/>
</dbReference>
<dbReference type="OrthoDB" id="3232131at2"/>
<proteinExistence type="predicted"/>
<keyword evidence="3" id="KW-1185">Reference proteome</keyword>
<dbReference type="SMART" id="SM00418">
    <property type="entry name" value="HTH_ARSR"/>
    <property type="match status" value="1"/>
</dbReference>
<gene>
    <name evidence="2" type="ORF">Acor_23480</name>
</gene>
<protein>
    <submittedName>
        <fullName evidence="2">Transcriptional regulator</fullName>
    </submittedName>
</protein>
<reference evidence="2 3" key="1">
    <citation type="submission" date="2019-10" db="EMBL/GenBank/DDBJ databases">
        <title>Whole genome shotgun sequence of Acrocarpospora corrugata NBRC 13972.</title>
        <authorList>
            <person name="Ichikawa N."/>
            <person name="Kimura A."/>
            <person name="Kitahashi Y."/>
            <person name="Komaki H."/>
            <person name="Oguchi A."/>
        </authorList>
    </citation>
    <scope>NUCLEOTIDE SEQUENCE [LARGE SCALE GENOMIC DNA]</scope>
    <source>
        <strain evidence="2 3">NBRC 13972</strain>
    </source>
</reference>
<dbReference type="InterPro" id="IPR011991">
    <property type="entry name" value="ArsR-like_HTH"/>
</dbReference>
<dbReference type="Pfam" id="PF12840">
    <property type="entry name" value="HTH_20"/>
    <property type="match status" value="1"/>
</dbReference>
<name>A0A5M3VU08_9ACTN</name>
<dbReference type="EMBL" id="BLAD01000044">
    <property type="protein sequence ID" value="GES00285.1"/>
    <property type="molecule type" value="Genomic_DNA"/>
</dbReference>
<dbReference type="GO" id="GO:0046686">
    <property type="term" value="P:response to cadmium ion"/>
    <property type="evidence" value="ECO:0007669"/>
    <property type="project" value="TreeGrafter"/>
</dbReference>
<dbReference type="InterPro" id="IPR036390">
    <property type="entry name" value="WH_DNA-bd_sf"/>
</dbReference>
<evidence type="ECO:0000313" key="2">
    <source>
        <dbReference type="EMBL" id="GES00285.1"/>
    </source>
</evidence>
<dbReference type="RefSeq" id="WP_155336638.1">
    <property type="nucleotide sequence ID" value="NZ_BAAABN010000033.1"/>
</dbReference>
<comment type="caution">
    <text evidence="2">The sequence shown here is derived from an EMBL/GenBank/DDBJ whole genome shotgun (WGS) entry which is preliminary data.</text>
</comment>
<dbReference type="PROSITE" id="PS50987">
    <property type="entry name" value="HTH_ARSR_2"/>
    <property type="match status" value="1"/>
</dbReference>
<dbReference type="InterPro" id="IPR001845">
    <property type="entry name" value="HTH_ArsR_DNA-bd_dom"/>
</dbReference>
<sequence>MSPNPDEHPQVRPLARLARLLADDTRAAFCLALLDGRAWTAGELARHAGVAPSTASEHLSRLVAGGVLAEERQGRHRYVRLAGPRIAQLIEDLSADAPPPSPAGLRAVSAARAMTHARTCYDHLAGRLGVAIADALTARGLLVHAPGFAFTDAGRDWLTGLVGVLPAARRPLARPCLDWTERRHHLAGTAGAALCRHSLERGWVRPIGGGRALKITPVGVAALRELLGVELTDPGGG</sequence>
<dbReference type="AlphaFoldDB" id="A0A5M3VU08"/>
<dbReference type="CDD" id="cd00090">
    <property type="entry name" value="HTH_ARSR"/>
    <property type="match status" value="1"/>
</dbReference>
<dbReference type="PANTHER" id="PTHR39168:SF1">
    <property type="entry name" value="TRANSCRIPTIONAL REGULATORY PROTEIN"/>
    <property type="match status" value="1"/>
</dbReference>
<evidence type="ECO:0000313" key="3">
    <source>
        <dbReference type="Proteomes" id="UP000334990"/>
    </source>
</evidence>
<dbReference type="GO" id="GO:0097063">
    <property type="term" value="F:cadmium ion sensor activity"/>
    <property type="evidence" value="ECO:0007669"/>
    <property type="project" value="TreeGrafter"/>
</dbReference>
<feature type="domain" description="HTH arsR-type" evidence="1">
    <location>
        <begin position="6"/>
        <end position="101"/>
    </location>
</feature>
<accession>A0A5M3VU08</accession>
<dbReference type="SUPFAM" id="SSF46785">
    <property type="entry name" value="Winged helix' DNA-binding domain"/>
    <property type="match status" value="1"/>
</dbReference>
<evidence type="ECO:0000259" key="1">
    <source>
        <dbReference type="PROSITE" id="PS50987"/>
    </source>
</evidence>
<dbReference type="GO" id="GO:0010288">
    <property type="term" value="P:response to lead ion"/>
    <property type="evidence" value="ECO:0007669"/>
    <property type="project" value="TreeGrafter"/>
</dbReference>
<dbReference type="PANTHER" id="PTHR39168">
    <property type="entry name" value="TRANSCRIPTIONAL REGULATOR-RELATED"/>
    <property type="match status" value="1"/>
</dbReference>